<organism evidence="1 2">
    <name type="scientific">Actinomadura fulvescens</name>
    <dbReference type="NCBI Taxonomy" id="46160"/>
    <lineage>
        <taxon>Bacteria</taxon>
        <taxon>Bacillati</taxon>
        <taxon>Actinomycetota</taxon>
        <taxon>Actinomycetes</taxon>
        <taxon>Streptosporangiales</taxon>
        <taxon>Thermomonosporaceae</taxon>
        <taxon>Actinomadura</taxon>
    </lineage>
</organism>
<evidence type="ECO:0000313" key="2">
    <source>
        <dbReference type="Proteomes" id="UP001501509"/>
    </source>
</evidence>
<gene>
    <name evidence="1" type="ORF">GCM10010411_48320</name>
</gene>
<evidence type="ECO:0000313" key="1">
    <source>
        <dbReference type="EMBL" id="GAA2608433.1"/>
    </source>
</evidence>
<dbReference type="EMBL" id="BAAATD010000006">
    <property type="protein sequence ID" value="GAA2608433.1"/>
    <property type="molecule type" value="Genomic_DNA"/>
</dbReference>
<name>A0ABP6CFV7_9ACTN</name>
<dbReference type="Proteomes" id="UP001501509">
    <property type="component" value="Unassembled WGS sequence"/>
</dbReference>
<evidence type="ECO:0008006" key="3">
    <source>
        <dbReference type="Google" id="ProtNLM"/>
    </source>
</evidence>
<keyword evidence="2" id="KW-1185">Reference proteome</keyword>
<reference evidence="2" key="1">
    <citation type="journal article" date="2019" name="Int. J. Syst. Evol. Microbiol.">
        <title>The Global Catalogue of Microorganisms (GCM) 10K type strain sequencing project: providing services to taxonomists for standard genome sequencing and annotation.</title>
        <authorList>
            <consortium name="The Broad Institute Genomics Platform"/>
            <consortium name="The Broad Institute Genome Sequencing Center for Infectious Disease"/>
            <person name="Wu L."/>
            <person name="Ma J."/>
        </authorList>
    </citation>
    <scope>NUCLEOTIDE SEQUENCE [LARGE SCALE GENOMIC DNA]</scope>
    <source>
        <strain evidence="2">JCM 6833</strain>
    </source>
</reference>
<protein>
    <recommendedName>
        <fullName evidence="3">Fibronectin type-III domain-containing protein</fullName>
    </recommendedName>
</protein>
<comment type="caution">
    <text evidence="1">The sequence shown here is derived from an EMBL/GenBank/DDBJ whole genome shotgun (WGS) entry which is preliminary data.</text>
</comment>
<sequence length="320" mass="33001">MVLTAKLAEGSQYVARVTARHGGRSVGRDVTVNPGLKSVSIPPHSDPNSVSVNPHFTGPAPASGLTVKVASDNPAITVPSTAFFPAGTYGGDIGRIQVRPVTKNTKVTISVTLGTRTLKASKVLIPPFDGTQGVSIHAAEPGDLYGLQHDLSYRVVLANPAPVGGLSVELKVKDGDPAITLDNTTDHISEGGTTAYFRLRTADVTRTTRTGLEATVLGAKASLPITIHPRLSGLSLPASVKGGTSFTGTVTLAGPSDVDTTIWLDPSGGVLNVQRSVIIPAGATSATFEATSLKVETPESAYISARLGGTETRTHLTVTP</sequence>
<accession>A0ABP6CFV7</accession>
<proteinExistence type="predicted"/>